<sequence length="38" mass="4192">MTTLHTMYHFDYPLFLIRSAVVIALGLSAIAAFHGVTL</sequence>
<reference evidence="2" key="2">
    <citation type="journal article" date="2016" name="Front. Microbiol.">
        <title>The Regulatory Protein RosR Affects Rhizobium leguminosarum bv. trifolii Protein Profiles, Cell Surface Properties, and Symbiosis with Clover.</title>
        <authorList>
            <person name="Rachwal K."/>
            <person name="Boguszewska A."/>
            <person name="Kopcinska J."/>
            <person name="Karas M."/>
            <person name="Tchorzewski M."/>
            <person name="Janczarek M."/>
        </authorList>
    </citation>
    <scope>NUCLEOTIDE SEQUENCE</scope>
    <source>
        <strain evidence="2">Rt24.2</strain>
    </source>
</reference>
<dbReference type="EMBL" id="KX488761">
    <property type="protein sequence ID" value="AOO91125.1"/>
    <property type="molecule type" value="Genomic_DNA"/>
</dbReference>
<keyword evidence="1" id="KW-0472">Membrane</keyword>
<protein>
    <submittedName>
        <fullName evidence="2">Uncharacterized protein</fullName>
    </submittedName>
</protein>
<keyword evidence="1" id="KW-1133">Transmembrane helix</keyword>
<evidence type="ECO:0000256" key="1">
    <source>
        <dbReference type="SAM" id="Phobius"/>
    </source>
</evidence>
<keyword evidence="1" id="KW-0812">Transmembrane</keyword>
<feature type="transmembrane region" description="Helical" evidence="1">
    <location>
        <begin position="12"/>
        <end position="33"/>
    </location>
</feature>
<reference evidence="2" key="1">
    <citation type="journal article" date="2015" name="BMC Genomics">
        <title>Transcriptome profiling of a Rhizobium leguminosarum bv. trifolii rosR mutant reveals the role of the transcriptional regulator RosR in motility, synthesis of cell-surface components, and other cellular processes.</title>
        <authorList>
            <person name="Rachwal K."/>
            <person name="Matczynska E."/>
            <person name="Janczarek M."/>
        </authorList>
    </citation>
    <scope>NUCLEOTIDE SEQUENCE</scope>
    <source>
        <strain evidence="2">Rt24.2</strain>
    </source>
</reference>
<name>A0A1C9HWL5_RHILT</name>
<organism evidence="2">
    <name type="scientific">Rhizobium leguminosarum bv. trifolii</name>
    <dbReference type="NCBI Taxonomy" id="386"/>
    <lineage>
        <taxon>Bacteria</taxon>
        <taxon>Pseudomonadati</taxon>
        <taxon>Pseudomonadota</taxon>
        <taxon>Alphaproteobacteria</taxon>
        <taxon>Hyphomicrobiales</taxon>
        <taxon>Rhizobiaceae</taxon>
        <taxon>Rhizobium/Agrobacterium group</taxon>
        <taxon>Rhizobium</taxon>
    </lineage>
</organism>
<dbReference type="AlphaFoldDB" id="A0A1C9HWL5"/>
<proteinExistence type="predicted"/>
<accession>A0A1C9HWL5</accession>
<evidence type="ECO:0000313" key="2">
    <source>
        <dbReference type="EMBL" id="AOO91125.1"/>
    </source>
</evidence>